<dbReference type="SMART" id="SM00382">
    <property type="entry name" value="AAA"/>
    <property type="match status" value="1"/>
</dbReference>
<dbReference type="AlphaFoldDB" id="A0A9E4NIK7"/>
<evidence type="ECO:0000313" key="4">
    <source>
        <dbReference type="Proteomes" id="UP000886674"/>
    </source>
</evidence>
<evidence type="ECO:0000259" key="2">
    <source>
        <dbReference type="SMART" id="SM00382"/>
    </source>
</evidence>
<dbReference type="SUPFAM" id="SSF56281">
    <property type="entry name" value="Metallo-hydrolase/oxidoreductase"/>
    <property type="match status" value="1"/>
</dbReference>
<dbReference type="SUPFAM" id="SSF52540">
    <property type="entry name" value="P-loop containing nucleoside triphosphate hydrolases"/>
    <property type="match status" value="1"/>
</dbReference>
<feature type="domain" description="AAA+ ATPase" evidence="2">
    <location>
        <begin position="46"/>
        <end position="320"/>
    </location>
</feature>
<dbReference type="Proteomes" id="UP000886674">
    <property type="component" value="Unassembled WGS sequence"/>
</dbReference>
<reference evidence="3" key="1">
    <citation type="journal article" date="2021" name="Proc. Natl. Acad. Sci. U.S.A.">
        <title>Global biogeography of chemosynthetic symbionts reveals both localized and globally distributed symbiont groups. .</title>
        <authorList>
            <person name="Osvatic J.T."/>
            <person name="Wilkins L.G.E."/>
            <person name="Leibrecht L."/>
            <person name="Leray M."/>
            <person name="Zauner S."/>
            <person name="Polzin J."/>
            <person name="Camacho Y."/>
            <person name="Gros O."/>
            <person name="van Gils J.A."/>
            <person name="Eisen J.A."/>
            <person name="Petersen J.M."/>
            <person name="Yuen B."/>
        </authorList>
    </citation>
    <scope>NUCLEOTIDE SEQUENCE</scope>
    <source>
        <strain evidence="3">MAGclacostrist055</strain>
    </source>
</reference>
<dbReference type="PANTHER" id="PTHR46018">
    <property type="entry name" value="ZINC PHOSPHODIESTERASE ELAC PROTEIN 1"/>
    <property type="match status" value="1"/>
</dbReference>
<dbReference type="CDD" id="cd00009">
    <property type="entry name" value="AAA"/>
    <property type="match status" value="1"/>
</dbReference>
<protein>
    <submittedName>
        <fullName evidence="3">MBL fold metallo-hydrolase</fullName>
    </submittedName>
</protein>
<dbReference type="EMBL" id="JAEPCR010000022">
    <property type="protein sequence ID" value="MCG7977670.1"/>
    <property type="molecule type" value="Genomic_DNA"/>
</dbReference>
<dbReference type="GO" id="GO:0042781">
    <property type="term" value="F:3'-tRNA processing endoribonuclease activity"/>
    <property type="evidence" value="ECO:0007669"/>
    <property type="project" value="TreeGrafter"/>
</dbReference>
<accession>A0A9E4NIK7</accession>
<dbReference type="InterPro" id="IPR036866">
    <property type="entry name" value="RibonucZ/Hydroxyglut_hydro"/>
</dbReference>
<evidence type="ECO:0000256" key="1">
    <source>
        <dbReference type="SAM" id="MobiDB-lite"/>
    </source>
</evidence>
<dbReference type="Gene3D" id="3.40.50.300">
    <property type="entry name" value="P-loop containing nucleotide triphosphate hydrolases"/>
    <property type="match status" value="2"/>
</dbReference>
<comment type="caution">
    <text evidence="3">The sequence shown here is derived from an EMBL/GenBank/DDBJ whole genome shotgun (WGS) entry which is preliminary data.</text>
</comment>
<dbReference type="PRINTS" id="PR00830">
    <property type="entry name" value="ENDOLAPTASE"/>
</dbReference>
<name>A0A9E4NIK7_9GAMM</name>
<feature type="region of interest" description="Disordered" evidence="1">
    <location>
        <begin position="1"/>
        <end position="27"/>
    </location>
</feature>
<organism evidence="3 4">
    <name type="scientific">Candidatus Thiodiazotropha taylori</name>
    <dbReference type="NCBI Taxonomy" id="2792791"/>
    <lineage>
        <taxon>Bacteria</taxon>
        <taxon>Pseudomonadati</taxon>
        <taxon>Pseudomonadota</taxon>
        <taxon>Gammaproteobacteria</taxon>
        <taxon>Chromatiales</taxon>
        <taxon>Sedimenticolaceae</taxon>
        <taxon>Candidatus Thiodiazotropha</taxon>
    </lineage>
</organism>
<dbReference type="InterPro" id="IPR003593">
    <property type="entry name" value="AAA+_ATPase"/>
</dbReference>
<dbReference type="Pfam" id="PF03308">
    <property type="entry name" value="MeaB"/>
    <property type="match status" value="1"/>
</dbReference>
<sequence>MTKFGSLYPDLSTTTENLPPSYGPAQMKRHFSAEHPESLSELLLARARRVLLVGPPGIGKSTLVKALAGSLHKAGRPVHCLAADPGMPAFGIPGAVNLGLWKQDAWEVVGRAAVCSLDAARFRLPLIEAAGDLASQVEGGTLLLDTPGVVRGVAGAELLISLAHRADVDLVMVLMREGQPLHLSQELQSLAAEVLTVEASASASRPGKGLRDRQRTRHWDDYLSHASEVEVDLSEVAILGTPPRQATEAWVGKQVAFLDGSRTVGMGEVVDMGEERLRILLPPDNRRTGVILVRDAVRDESGLLVTGKRFAESVVRYLPPSDLVPDDKLPQNTGPRPMVQTPSATAVLMNGVFGDPQLHLRLAHQRRSLLFDLGDGARLPARIAHQVSDVFISHTHMDHICGFLWLLRSRIGESERCRLYGPPGLATQIEHLINGIHWDRIADRGPRFEIAELHGEQLIRYNLQAGSAGIRPDGETVIENGIVLDEPGFRVRAVTLEHGIPVIAYAFEPVPQINVLEERLSERGLQPGPWLTRLKQLLIEQRLDESLSLPDGTSETIGALAAALTLTTPGSKIVYATDLADTPHNRDRLTQLAGQAHTLFCESPFMQKDAAQARRTGHLTTTACAEIANSATVRHLIPFHFSRRYEDTSWQVYNEIAANCPHVVIPATTDSANHE</sequence>
<dbReference type="PANTHER" id="PTHR46018:SF7">
    <property type="entry name" value="RIBONUCLEASE Z"/>
    <property type="match status" value="1"/>
</dbReference>
<proteinExistence type="predicted"/>
<evidence type="ECO:0000313" key="3">
    <source>
        <dbReference type="EMBL" id="MCG7977670.1"/>
    </source>
</evidence>
<gene>
    <name evidence="3" type="ORF">JAY77_05940</name>
</gene>
<dbReference type="Gene3D" id="3.60.15.10">
    <property type="entry name" value="Ribonuclease Z/Hydroxyacylglutathione hydrolase-like"/>
    <property type="match status" value="1"/>
</dbReference>
<dbReference type="InterPro" id="IPR027417">
    <property type="entry name" value="P-loop_NTPase"/>
</dbReference>